<dbReference type="PROSITE" id="PS51847">
    <property type="entry name" value="SMP"/>
    <property type="match status" value="1"/>
</dbReference>
<accession>A0A427XGY9</accession>
<feature type="region of interest" description="Disordered" evidence="11">
    <location>
        <begin position="83"/>
        <end position="196"/>
    </location>
</feature>
<evidence type="ECO:0000256" key="10">
    <source>
        <dbReference type="ARBA" id="ARBA00023136"/>
    </source>
</evidence>
<dbReference type="GO" id="GO:0061817">
    <property type="term" value="P:endoplasmic reticulum-plasma membrane tethering"/>
    <property type="evidence" value="ECO:0007669"/>
    <property type="project" value="InterPro"/>
</dbReference>
<organism evidence="15 16">
    <name type="scientific">Apiotrichum porosum</name>
    <dbReference type="NCBI Taxonomy" id="105984"/>
    <lineage>
        <taxon>Eukaryota</taxon>
        <taxon>Fungi</taxon>
        <taxon>Dikarya</taxon>
        <taxon>Basidiomycota</taxon>
        <taxon>Agaricomycotina</taxon>
        <taxon>Tremellomycetes</taxon>
        <taxon>Trichosporonales</taxon>
        <taxon>Trichosporonaceae</taxon>
        <taxon>Apiotrichum</taxon>
    </lineage>
</organism>
<dbReference type="EMBL" id="RSCE01000013">
    <property type="protein sequence ID" value="RSH78086.1"/>
    <property type="molecule type" value="Genomic_DNA"/>
</dbReference>
<evidence type="ECO:0000313" key="16">
    <source>
        <dbReference type="Proteomes" id="UP000279236"/>
    </source>
</evidence>
<dbReference type="Proteomes" id="UP000279236">
    <property type="component" value="Unassembled WGS sequence"/>
</dbReference>
<keyword evidence="6" id="KW-0256">Endoplasmic reticulum</keyword>
<dbReference type="SUPFAM" id="SSF49562">
    <property type="entry name" value="C2 domain (Calcium/lipid-binding domain, CaLB)"/>
    <property type="match status" value="2"/>
</dbReference>
<dbReference type="CDD" id="cd21676">
    <property type="entry name" value="SMP_Mug190"/>
    <property type="match status" value="1"/>
</dbReference>
<feature type="region of interest" description="Disordered" evidence="11">
    <location>
        <begin position="716"/>
        <end position="766"/>
    </location>
</feature>
<dbReference type="GeneID" id="39587085"/>
<feature type="domain" description="C2" evidence="13">
    <location>
        <begin position="549"/>
        <end position="680"/>
    </location>
</feature>
<keyword evidence="7 12" id="KW-1133">Transmembrane helix</keyword>
<keyword evidence="8" id="KW-0445">Lipid transport</keyword>
<dbReference type="Pfam" id="PF00168">
    <property type="entry name" value="C2"/>
    <property type="match status" value="2"/>
</dbReference>
<dbReference type="Pfam" id="PF25331">
    <property type="entry name" value="C2_Mug190_3rd"/>
    <property type="match status" value="1"/>
</dbReference>
<evidence type="ECO:0000256" key="2">
    <source>
        <dbReference type="ARBA" id="ARBA00022448"/>
    </source>
</evidence>
<feature type="transmembrane region" description="Helical" evidence="12">
    <location>
        <begin position="255"/>
        <end position="272"/>
    </location>
</feature>
<feature type="domain" description="SMP-LTD" evidence="14">
    <location>
        <begin position="327"/>
        <end position="558"/>
    </location>
</feature>
<dbReference type="RefSeq" id="XP_028473233.1">
    <property type="nucleotide sequence ID" value="XM_028618277.1"/>
</dbReference>
<evidence type="ECO:0000259" key="14">
    <source>
        <dbReference type="PROSITE" id="PS51847"/>
    </source>
</evidence>
<dbReference type="Gene3D" id="2.60.40.150">
    <property type="entry name" value="C2 domain"/>
    <property type="match status" value="2"/>
</dbReference>
<feature type="compositionally biased region" description="Basic and acidic residues" evidence="11">
    <location>
        <begin position="134"/>
        <end position="149"/>
    </location>
</feature>
<dbReference type="PANTHER" id="PTHR47348:SF3">
    <property type="entry name" value="MEIOTICALLY UP-REGULATED GENE 190 PROTEIN"/>
    <property type="match status" value="1"/>
</dbReference>
<dbReference type="InterPro" id="IPR035892">
    <property type="entry name" value="C2_domain_sf"/>
</dbReference>
<evidence type="ECO:0000259" key="13">
    <source>
        <dbReference type="PROSITE" id="PS50004"/>
    </source>
</evidence>
<dbReference type="InterPro" id="IPR037765">
    <property type="entry name" value="C2B_Tricalbin"/>
</dbReference>
<evidence type="ECO:0000256" key="8">
    <source>
        <dbReference type="ARBA" id="ARBA00023055"/>
    </source>
</evidence>
<evidence type="ECO:0000256" key="3">
    <source>
        <dbReference type="ARBA" id="ARBA00022553"/>
    </source>
</evidence>
<feature type="region of interest" description="Disordered" evidence="11">
    <location>
        <begin position="785"/>
        <end position="814"/>
    </location>
</feature>
<evidence type="ECO:0008006" key="17">
    <source>
        <dbReference type="Google" id="ProtNLM"/>
    </source>
</evidence>
<sequence length="1175" mass="131025">MSSPDSKSSAAPPTPSKMVPIDISSKQLSESPTSTTPDSTAADSADAKESLDLPKFPTLPAAPAPRVFGQGWSASHKVPTVAQWQGIKDKHEQEAEEYARIMEAREEAMAKASAQSSDDHSPASANSRASTVDATHDVQKPPSADRKEAASQPQASVAETEKQRLMEQMNSSKEKPTERFKKRKGERRVRDPITGSEMIVKDVDKKGKFLPRSTDSDRSDFDSTRPRTLGSNILYQTYPPPIPESFHGITQRVNYVKVAMAGSLVVLWFFSLGGGFIKFILRTMLYATVGFGLYSLLDLLQRNIEKEMNASRLDFNRSRGEAFSPPFPESVEWLNGLIKLVWGLIDPVTFISVADMIEDILQQSLPSFVDAVRITDIGQGINPLRITSIRALPDQPLEPGYPRTDWIDEGEGVPLKDTAGKELEEDQAGDYYNFEAAFSYSALPGQGTSLRAKNIHMLVEFFLGAYDWFHIPLPIWIQVEEIYGVVRLRIQFIPEPPFVRNVTFALCGVPEVEVSAIPMSRHLPNILDLPFISGFVKSGIAAGTAELSVPKSMTINLKDMLSGAQVGDTRAIGIFVVTIHYCVGLSAQDSNGKSDPYIVLAYAKYGRPLYSTRIIIEDLNPVYEETAFLLLTIDEIKEKEELCAMLWDSDKLSADDLVGRVQVPVEELIQTPNQMYRREDGLKGFEDANEMPGKLVWSIGYFEKAALLKSLERDPTLEEARHATTEPSGPSREMRPDDAAPNPARADLPPPPPDLTKTRPDPQFPSGILSIVLHQVNNLERQHLEGKSGDDREGEAGQDTDDPSQQTTNLPSGYGEFIVNDDLVYRTRVKQYTTNPYFEAGTEIFIRDFTTADVRVVIRDSRLRQADPILGIVSVQLSELFVDASTVTRTFPLREGQGFGKANISFAFRGVQTAMPAHMRGWETGTLIVSNVRLKPDPNSKKLDLREMSLGVVTHESTETMKKREAAVDDESNLIRWDSDQLFLPVYGRYQSQVVFEFGRSGLGQLVGRGKPDAIAVLWLQDLTDNLEAEIELPVVVGPDMHVLRQQVINDQTREHHPFEIVGTVWANIAFSAGLDLEHDRLRLAQSRRHAMEAYMAVEGDSEIARRQQSFMDDGVIDRDEKREMNKAHRRALESRGRGMAQVGAYRSVKWMGRGLYDRLPGRKKTREPTVQTEA</sequence>
<evidence type="ECO:0000256" key="5">
    <source>
        <dbReference type="ARBA" id="ARBA00022737"/>
    </source>
</evidence>
<evidence type="ECO:0000256" key="12">
    <source>
        <dbReference type="SAM" id="Phobius"/>
    </source>
</evidence>
<feature type="compositionally biased region" description="Low complexity" evidence="11">
    <location>
        <begin position="31"/>
        <end position="44"/>
    </location>
</feature>
<feature type="compositionally biased region" description="Basic and acidic residues" evidence="11">
    <location>
        <begin position="785"/>
        <end position="795"/>
    </location>
</feature>
<dbReference type="GO" id="GO:0008289">
    <property type="term" value="F:lipid binding"/>
    <property type="evidence" value="ECO:0007669"/>
    <property type="project" value="UniProtKB-KW"/>
</dbReference>
<keyword evidence="2" id="KW-0813">Transport</keyword>
<feature type="compositionally biased region" description="Low complexity" evidence="11">
    <location>
        <begin position="1"/>
        <end position="11"/>
    </location>
</feature>
<dbReference type="STRING" id="105984.A0A427XGY9"/>
<keyword evidence="4 12" id="KW-0812">Transmembrane</keyword>
<dbReference type="PROSITE" id="PS50004">
    <property type="entry name" value="C2"/>
    <property type="match status" value="2"/>
</dbReference>
<keyword evidence="16" id="KW-1185">Reference proteome</keyword>
<dbReference type="OrthoDB" id="419768at2759"/>
<reference evidence="15 16" key="1">
    <citation type="submission" date="2018-11" db="EMBL/GenBank/DDBJ databases">
        <title>Genome sequence of Apiotrichum porosum DSM 27194.</title>
        <authorList>
            <person name="Aliyu H."/>
            <person name="Gorte O."/>
            <person name="Ochsenreither K."/>
        </authorList>
    </citation>
    <scope>NUCLEOTIDE SEQUENCE [LARGE SCALE GENOMIC DNA]</scope>
    <source>
        <strain evidence="15 16">DSM 27194</strain>
    </source>
</reference>
<dbReference type="InterPro" id="IPR057349">
    <property type="entry name" value="C2_Mug190_3rd"/>
</dbReference>
<evidence type="ECO:0000256" key="7">
    <source>
        <dbReference type="ARBA" id="ARBA00022989"/>
    </source>
</evidence>
<dbReference type="GO" id="GO:0005789">
    <property type="term" value="C:endoplasmic reticulum membrane"/>
    <property type="evidence" value="ECO:0007669"/>
    <property type="project" value="UniProtKB-SubCell"/>
</dbReference>
<feature type="compositionally biased region" description="Polar residues" evidence="11">
    <location>
        <begin position="123"/>
        <end position="133"/>
    </location>
</feature>
<dbReference type="Pfam" id="PF25669">
    <property type="entry name" value="SMP_MUG190-like"/>
    <property type="match status" value="1"/>
</dbReference>
<keyword evidence="3" id="KW-0597">Phosphoprotein</keyword>
<dbReference type="InterPro" id="IPR031468">
    <property type="entry name" value="SMP_LBD"/>
</dbReference>
<dbReference type="GO" id="GO:0006869">
    <property type="term" value="P:lipid transport"/>
    <property type="evidence" value="ECO:0007669"/>
    <property type="project" value="UniProtKB-KW"/>
</dbReference>
<evidence type="ECO:0000256" key="6">
    <source>
        <dbReference type="ARBA" id="ARBA00022824"/>
    </source>
</evidence>
<protein>
    <recommendedName>
        <fullName evidence="17">C2 domain-containing protein</fullName>
    </recommendedName>
</protein>
<dbReference type="CDD" id="cd04052">
    <property type="entry name" value="C2B_Tricalbin-like"/>
    <property type="match status" value="1"/>
</dbReference>
<feature type="region of interest" description="Disordered" evidence="11">
    <location>
        <begin position="206"/>
        <end position="225"/>
    </location>
</feature>
<keyword evidence="10 12" id="KW-0472">Membrane</keyword>
<feature type="domain" description="C2" evidence="13">
    <location>
        <begin position="749"/>
        <end position="891"/>
    </location>
</feature>
<dbReference type="CDD" id="cd04041">
    <property type="entry name" value="C2A_fungal"/>
    <property type="match status" value="1"/>
</dbReference>
<keyword evidence="5" id="KW-0677">Repeat</keyword>
<evidence type="ECO:0000256" key="4">
    <source>
        <dbReference type="ARBA" id="ARBA00022692"/>
    </source>
</evidence>
<name>A0A427XGY9_9TREE</name>
<comment type="subcellular location">
    <subcellularLocation>
        <location evidence="1">Endoplasmic reticulum membrane</location>
    </subcellularLocation>
</comment>
<feature type="compositionally biased region" description="Basic and acidic residues" evidence="11">
    <location>
        <begin position="87"/>
        <end position="109"/>
    </location>
</feature>
<gene>
    <name evidence="15" type="ORF">EHS24_002542</name>
</gene>
<dbReference type="PANTHER" id="PTHR47348">
    <property type="entry name" value="MEIOTICALLY UP-REGULATED GENE 190 PROTEIN"/>
    <property type="match status" value="1"/>
</dbReference>
<feature type="compositionally biased region" description="Basic and acidic residues" evidence="11">
    <location>
        <begin position="214"/>
        <end position="225"/>
    </location>
</feature>
<evidence type="ECO:0000256" key="9">
    <source>
        <dbReference type="ARBA" id="ARBA00023121"/>
    </source>
</evidence>
<dbReference type="InterPro" id="IPR000008">
    <property type="entry name" value="C2_dom"/>
</dbReference>
<dbReference type="AlphaFoldDB" id="A0A427XGY9"/>
<evidence type="ECO:0000256" key="1">
    <source>
        <dbReference type="ARBA" id="ARBA00004586"/>
    </source>
</evidence>
<evidence type="ECO:0000256" key="11">
    <source>
        <dbReference type="SAM" id="MobiDB-lite"/>
    </source>
</evidence>
<dbReference type="SMART" id="SM00239">
    <property type="entry name" value="C2"/>
    <property type="match status" value="2"/>
</dbReference>
<evidence type="ECO:0000313" key="15">
    <source>
        <dbReference type="EMBL" id="RSH78086.1"/>
    </source>
</evidence>
<dbReference type="InterPro" id="IPR037767">
    <property type="entry name" value="C2A_Mug190-like"/>
</dbReference>
<feature type="region of interest" description="Disordered" evidence="11">
    <location>
        <begin position="1"/>
        <end position="71"/>
    </location>
</feature>
<proteinExistence type="predicted"/>
<comment type="caution">
    <text evidence="15">The sequence shown here is derived from an EMBL/GenBank/DDBJ whole genome shotgun (WGS) entry which is preliminary data.</text>
</comment>
<keyword evidence="9" id="KW-0446">Lipid-binding</keyword>